<dbReference type="Pfam" id="PF14143">
    <property type="entry name" value="YrhC"/>
    <property type="match status" value="1"/>
</dbReference>
<dbReference type="RefSeq" id="WP_161920319.1">
    <property type="nucleotide sequence ID" value="NZ_JAACYS010000023.1"/>
</dbReference>
<keyword evidence="1" id="KW-1133">Transmembrane helix</keyword>
<proteinExistence type="predicted"/>
<organism evidence="2 3">
    <name type="scientific">Pallidibacillus pasinlerensis</name>
    <dbReference type="NCBI Taxonomy" id="2703818"/>
    <lineage>
        <taxon>Bacteria</taxon>
        <taxon>Bacillati</taxon>
        <taxon>Bacillota</taxon>
        <taxon>Bacilli</taxon>
        <taxon>Bacillales</taxon>
        <taxon>Bacillaceae</taxon>
        <taxon>Pallidibacillus</taxon>
    </lineage>
</organism>
<dbReference type="InterPro" id="IPR025418">
    <property type="entry name" value="YrhC-like"/>
</dbReference>
<dbReference type="Proteomes" id="UP000743899">
    <property type="component" value="Unassembled WGS sequence"/>
</dbReference>
<evidence type="ECO:0000313" key="2">
    <source>
        <dbReference type="EMBL" id="NCU17488.1"/>
    </source>
</evidence>
<keyword evidence="3" id="KW-1185">Reference proteome</keyword>
<reference evidence="2 3" key="1">
    <citation type="submission" date="2020-01" db="EMBL/GenBank/DDBJ databases">
        <title>A novel Bacillus sp. from Pasinler.</title>
        <authorList>
            <person name="Adiguzel A."/>
            <person name="Ay H."/>
            <person name="Baltaci M.O."/>
        </authorList>
    </citation>
    <scope>NUCLEOTIDE SEQUENCE [LARGE SCALE GENOMIC DNA]</scope>
    <source>
        <strain evidence="2 3">P1</strain>
    </source>
</reference>
<gene>
    <name evidence="2" type="ORF">GW534_06875</name>
</gene>
<sequence>MRKERKLKELVEDFRRFSTVLIALCVFIYIGIIIKGFSSITEHIWYLIAIIVVLITLAFMFLHRANKYQKKLMEMDEDR</sequence>
<comment type="caution">
    <text evidence="2">The sequence shown here is derived from an EMBL/GenBank/DDBJ whole genome shotgun (WGS) entry which is preliminary data.</text>
</comment>
<name>A0ABX0A231_9BACI</name>
<keyword evidence="1" id="KW-0472">Membrane</keyword>
<feature type="transmembrane region" description="Helical" evidence="1">
    <location>
        <begin position="20"/>
        <end position="38"/>
    </location>
</feature>
<evidence type="ECO:0000313" key="3">
    <source>
        <dbReference type="Proteomes" id="UP000743899"/>
    </source>
</evidence>
<feature type="transmembrane region" description="Helical" evidence="1">
    <location>
        <begin position="44"/>
        <end position="63"/>
    </location>
</feature>
<evidence type="ECO:0008006" key="4">
    <source>
        <dbReference type="Google" id="ProtNLM"/>
    </source>
</evidence>
<accession>A0ABX0A231</accession>
<protein>
    <recommendedName>
        <fullName evidence="4">YrhC-like protein</fullName>
    </recommendedName>
</protein>
<evidence type="ECO:0000256" key="1">
    <source>
        <dbReference type="SAM" id="Phobius"/>
    </source>
</evidence>
<keyword evidence="1" id="KW-0812">Transmembrane</keyword>
<dbReference type="EMBL" id="JAACYS010000023">
    <property type="protein sequence ID" value="NCU17488.1"/>
    <property type="molecule type" value="Genomic_DNA"/>
</dbReference>